<evidence type="ECO:0000256" key="1">
    <source>
        <dbReference type="SAM" id="SignalP"/>
    </source>
</evidence>
<organism evidence="2 3">
    <name type="scientific">Roseateles aquatilis</name>
    <dbReference type="NCBI Taxonomy" id="431061"/>
    <lineage>
        <taxon>Bacteria</taxon>
        <taxon>Pseudomonadati</taxon>
        <taxon>Pseudomonadota</taxon>
        <taxon>Betaproteobacteria</taxon>
        <taxon>Burkholderiales</taxon>
        <taxon>Sphaerotilaceae</taxon>
        <taxon>Roseateles</taxon>
    </lineage>
</organism>
<gene>
    <name evidence="2" type="ORF">CDN99_24405</name>
</gene>
<dbReference type="EMBL" id="NIOF01000016">
    <property type="protein sequence ID" value="OWQ84434.1"/>
    <property type="molecule type" value="Genomic_DNA"/>
</dbReference>
<keyword evidence="1" id="KW-0732">Signal</keyword>
<dbReference type="RefSeq" id="WP_088387710.1">
    <property type="nucleotide sequence ID" value="NZ_NIOF01000016.1"/>
</dbReference>
<dbReference type="OrthoDB" id="8913454at2"/>
<protein>
    <recommendedName>
        <fullName evidence="4">CzcE family metal-binding protein</fullName>
    </recommendedName>
</protein>
<dbReference type="Pfam" id="PF16986">
    <property type="entry name" value="CzcE"/>
    <property type="match status" value="1"/>
</dbReference>
<dbReference type="InterPro" id="IPR031560">
    <property type="entry name" value="CzcE"/>
</dbReference>
<dbReference type="InterPro" id="IPR038674">
    <property type="entry name" value="CzcE_sf"/>
</dbReference>
<feature type="signal peptide" evidence="1">
    <location>
        <begin position="1"/>
        <end position="25"/>
    </location>
</feature>
<evidence type="ECO:0008006" key="4">
    <source>
        <dbReference type="Google" id="ProtNLM"/>
    </source>
</evidence>
<dbReference type="AlphaFoldDB" id="A0A246IW80"/>
<dbReference type="Gene3D" id="2.60.40.2280">
    <property type="entry name" value="Heavy-metal resistance protein CzcE"/>
    <property type="match status" value="1"/>
</dbReference>
<sequence>MTRSFAAPSVIAALLLSVGAVSAQAAPTAEPRLANGKSVHGAPAESARPDRVIDLAQVKGGELNIVCGETVQFRSGDKAFNWRFDSVGHRAVDVKDIAPAGFTDRSTWVFVERNDGERN</sequence>
<name>A0A246IW80_9BURK</name>
<evidence type="ECO:0000313" key="2">
    <source>
        <dbReference type="EMBL" id="OWQ84434.1"/>
    </source>
</evidence>
<comment type="caution">
    <text evidence="2">The sequence shown here is derived from an EMBL/GenBank/DDBJ whole genome shotgun (WGS) entry which is preliminary data.</text>
</comment>
<proteinExistence type="predicted"/>
<evidence type="ECO:0000313" key="3">
    <source>
        <dbReference type="Proteomes" id="UP000197468"/>
    </source>
</evidence>
<feature type="chain" id="PRO_5012602853" description="CzcE family metal-binding protein" evidence="1">
    <location>
        <begin position="26"/>
        <end position="119"/>
    </location>
</feature>
<accession>A0A246IW80</accession>
<dbReference type="Proteomes" id="UP000197468">
    <property type="component" value="Unassembled WGS sequence"/>
</dbReference>
<reference evidence="2 3" key="1">
    <citation type="journal article" date="2008" name="Int. J. Syst. Evol. Microbiol.">
        <title>Description of Roseateles aquatilis sp. nov. and Roseateles terrae sp. nov., in the class Betaproteobacteria, and emended description of the genus Roseateles.</title>
        <authorList>
            <person name="Gomila M."/>
            <person name="Bowien B."/>
            <person name="Falsen E."/>
            <person name="Moore E.R."/>
            <person name="Lalucat J."/>
        </authorList>
    </citation>
    <scope>NUCLEOTIDE SEQUENCE [LARGE SCALE GENOMIC DNA]</scope>
    <source>
        <strain evidence="2 3">CCUG 48205</strain>
    </source>
</reference>
<keyword evidence="3" id="KW-1185">Reference proteome</keyword>